<dbReference type="Pfam" id="PF00089">
    <property type="entry name" value="Trypsin"/>
    <property type="match status" value="1"/>
</dbReference>
<dbReference type="PANTHER" id="PTHR24257">
    <property type="entry name" value="CHYMOTRYPSIN-LIKE ELASTASE FAMILY MEMBER"/>
    <property type="match status" value="1"/>
</dbReference>
<evidence type="ECO:0000313" key="3">
    <source>
        <dbReference type="Ensembl" id="ENSNMLP00000025303.1"/>
    </source>
</evidence>
<dbReference type="GO" id="GO:0006508">
    <property type="term" value="P:proteolysis"/>
    <property type="evidence" value="ECO:0007669"/>
    <property type="project" value="InterPro"/>
</dbReference>
<dbReference type="PROSITE" id="PS50240">
    <property type="entry name" value="TRYPSIN_DOM"/>
    <property type="match status" value="1"/>
</dbReference>
<reference evidence="3" key="2">
    <citation type="submission" date="2025-09" db="UniProtKB">
        <authorList>
            <consortium name="Ensembl"/>
        </authorList>
    </citation>
    <scope>IDENTIFICATION</scope>
</reference>
<dbReference type="PRINTS" id="PR00722">
    <property type="entry name" value="CHYMOTRYPSIN"/>
</dbReference>
<evidence type="ECO:0000259" key="2">
    <source>
        <dbReference type="PROSITE" id="PS50240"/>
    </source>
</evidence>
<feature type="transmembrane region" description="Helical" evidence="1">
    <location>
        <begin position="6"/>
        <end position="34"/>
    </location>
</feature>
<feature type="domain" description="Peptidase S1" evidence="2">
    <location>
        <begin position="73"/>
        <end position="318"/>
    </location>
</feature>
<keyword evidence="1" id="KW-0472">Membrane</keyword>
<dbReference type="GO" id="GO:0005615">
    <property type="term" value="C:extracellular space"/>
    <property type="evidence" value="ECO:0007669"/>
    <property type="project" value="TreeGrafter"/>
</dbReference>
<keyword evidence="1" id="KW-0812">Transmembrane</keyword>
<dbReference type="CDD" id="cd00190">
    <property type="entry name" value="Tryp_SPc"/>
    <property type="match status" value="1"/>
</dbReference>
<dbReference type="SMART" id="SM00020">
    <property type="entry name" value="Tryp_SPc"/>
    <property type="match status" value="1"/>
</dbReference>
<evidence type="ECO:0000313" key="4">
    <source>
        <dbReference type="Proteomes" id="UP000694523"/>
    </source>
</evidence>
<dbReference type="InterPro" id="IPR043504">
    <property type="entry name" value="Peptidase_S1_PA_chymotrypsin"/>
</dbReference>
<dbReference type="AlphaFoldDB" id="A0A8C6TTF7"/>
<accession>A0A8C6TTF7</accession>
<dbReference type="GO" id="GO:0004252">
    <property type="term" value="F:serine-type endopeptidase activity"/>
    <property type="evidence" value="ECO:0007669"/>
    <property type="project" value="InterPro"/>
</dbReference>
<dbReference type="InterPro" id="IPR050850">
    <property type="entry name" value="Peptidase_S1_Elastase_sf"/>
</dbReference>
<dbReference type="Proteomes" id="UP000694523">
    <property type="component" value="Unplaced"/>
</dbReference>
<dbReference type="SUPFAM" id="SSF50494">
    <property type="entry name" value="Trypsin-like serine proteases"/>
    <property type="match status" value="1"/>
</dbReference>
<reference evidence="3" key="1">
    <citation type="submission" date="2025-08" db="UniProtKB">
        <authorList>
            <consortium name="Ensembl"/>
        </authorList>
    </citation>
    <scope>IDENTIFICATION</scope>
</reference>
<protein>
    <submittedName>
        <fullName evidence="3">Zgc:154142</fullName>
    </submittedName>
</protein>
<proteinExistence type="predicted"/>
<dbReference type="InterPro" id="IPR018114">
    <property type="entry name" value="TRYPSIN_HIS"/>
</dbReference>
<dbReference type="InterPro" id="IPR001314">
    <property type="entry name" value="Peptidase_S1A"/>
</dbReference>
<dbReference type="Gene3D" id="2.40.10.10">
    <property type="entry name" value="Trypsin-like serine proteases"/>
    <property type="match status" value="1"/>
</dbReference>
<evidence type="ECO:0000256" key="1">
    <source>
        <dbReference type="SAM" id="Phobius"/>
    </source>
</evidence>
<dbReference type="FunFam" id="2.40.10.10:FF:000165">
    <property type="entry name" value="Trypsin-like serine protease"/>
    <property type="match status" value="1"/>
</dbReference>
<dbReference type="Ensembl" id="ENSNMLT00000028297.1">
    <property type="protein sequence ID" value="ENSNMLP00000025303.1"/>
    <property type="gene ID" value="ENSNMLG00000016189.1"/>
</dbReference>
<keyword evidence="4" id="KW-1185">Reference proteome</keyword>
<dbReference type="PROSITE" id="PS00134">
    <property type="entry name" value="TRYPSIN_HIS"/>
    <property type="match status" value="1"/>
</dbReference>
<dbReference type="InterPro" id="IPR001254">
    <property type="entry name" value="Trypsin_dom"/>
</dbReference>
<organism evidence="3 4">
    <name type="scientific">Neogobius melanostomus</name>
    <name type="common">round goby</name>
    <dbReference type="NCBI Taxonomy" id="47308"/>
    <lineage>
        <taxon>Eukaryota</taxon>
        <taxon>Metazoa</taxon>
        <taxon>Chordata</taxon>
        <taxon>Craniata</taxon>
        <taxon>Vertebrata</taxon>
        <taxon>Euteleostomi</taxon>
        <taxon>Actinopterygii</taxon>
        <taxon>Neopterygii</taxon>
        <taxon>Teleostei</taxon>
        <taxon>Neoteleostei</taxon>
        <taxon>Acanthomorphata</taxon>
        <taxon>Gobiaria</taxon>
        <taxon>Gobiiformes</taxon>
        <taxon>Gobioidei</taxon>
        <taxon>Gobiidae</taxon>
        <taxon>Benthophilinae</taxon>
        <taxon>Neogobiini</taxon>
        <taxon>Neogobius</taxon>
    </lineage>
</organism>
<name>A0A8C6TTF7_9GOBI</name>
<dbReference type="PANTHER" id="PTHR24257:SF10">
    <property type="entry name" value="ELASTASE-1"/>
    <property type="match status" value="1"/>
</dbReference>
<keyword evidence="1" id="KW-1133">Transmembrane helix</keyword>
<dbReference type="InterPro" id="IPR009003">
    <property type="entry name" value="Peptidase_S1_PA"/>
</dbReference>
<sequence>SWLFLTFLQLLLLLFHFNVYLIYYYFGLCLILYLTEHYFVHGLQIEDNKVNSVFSDWPTCGIPAIPPSITTRIVNGEPAEPNSWPWQVSMQVWPDSRPTYAHICGGTLIHTTWVLTAAHCFINYADELHRWRMCLGKHNLTFTESTEKCFNVTGIYRHEGFKYPTVPTVEFDIALVRLDGEVTPTREISYACLPSEEEVLPGGKKCYATGWGDETGDSLNAKPSETLNQVALPVVPYDTCKRMDYWWFQVKPSMICCGYTLPDELQFGGPLVCQDAPGSAWEVHGITSFGPIGCIMDKKPSVFTRTSAYLPWIKNVMRRDIYIEQSMTADEPYCAFSLNLNIERCQIFPSLHPAVSSLQHLAVAGRRT</sequence>